<name>A0AAV9BFP0_ACOGR</name>
<dbReference type="PANTHER" id="PTHR33233:SF17">
    <property type="entry name" value="DUF4283 DOMAIN-CONTAINING PROTEIN"/>
    <property type="match status" value="1"/>
</dbReference>
<feature type="region of interest" description="Disordered" evidence="1">
    <location>
        <begin position="231"/>
        <end position="271"/>
    </location>
</feature>
<evidence type="ECO:0008006" key="4">
    <source>
        <dbReference type="Google" id="ProtNLM"/>
    </source>
</evidence>
<organism evidence="2 3">
    <name type="scientific">Acorus gramineus</name>
    <name type="common">Dwarf sweet flag</name>
    <dbReference type="NCBI Taxonomy" id="55184"/>
    <lineage>
        <taxon>Eukaryota</taxon>
        <taxon>Viridiplantae</taxon>
        <taxon>Streptophyta</taxon>
        <taxon>Embryophyta</taxon>
        <taxon>Tracheophyta</taxon>
        <taxon>Spermatophyta</taxon>
        <taxon>Magnoliopsida</taxon>
        <taxon>Liliopsida</taxon>
        <taxon>Acoraceae</taxon>
        <taxon>Acorus</taxon>
    </lineage>
</organism>
<evidence type="ECO:0000313" key="3">
    <source>
        <dbReference type="Proteomes" id="UP001179952"/>
    </source>
</evidence>
<feature type="compositionally biased region" description="Low complexity" evidence="1">
    <location>
        <begin position="1"/>
        <end position="19"/>
    </location>
</feature>
<feature type="region of interest" description="Disordered" evidence="1">
    <location>
        <begin position="1"/>
        <end position="55"/>
    </location>
</feature>
<dbReference type="AlphaFoldDB" id="A0AAV9BFP0"/>
<proteinExistence type="predicted"/>
<sequence>MARVVGSSAGAASSSISHPSPVPGLLANPAHPRPNLSRSNPPRPRSQRINVPPPPVCEEAKPWSSFFKALATKHFNNAVEFFSPIVDGSQKIAILEEDEVVEAEYAWGFILVGIRFEKERLNSIPLWIKFPNLLPLHFWSNTCIGKIARLIGIPLYLDSATALRTRSAYARVCVEVEAGSELPDEVFVEVRNGNREAIRVTYDWKPEACSHCSTFGHEDSICCKHPRFTQPAAKAAPPPPPPPTTNLSHGPSNASTSIPSTKNESAPSLAVETTTTIPAHLDIGDQTITPTTGGVSVSKVVRSLT</sequence>
<evidence type="ECO:0000313" key="2">
    <source>
        <dbReference type="EMBL" id="KAK1274927.1"/>
    </source>
</evidence>
<reference evidence="2" key="1">
    <citation type="journal article" date="2023" name="Nat. Commun.">
        <title>Diploid and tetraploid genomes of Acorus and the evolution of monocots.</title>
        <authorList>
            <person name="Ma L."/>
            <person name="Liu K.W."/>
            <person name="Li Z."/>
            <person name="Hsiao Y.Y."/>
            <person name="Qi Y."/>
            <person name="Fu T."/>
            <person name="Tang G.D."/>
            <person name="Zhang D."/>
            <person name="Sun W.H."/>
            <person name="Liu D.K."/>
            <person name="Li Y."/>
            <person name="Chen G.Z."/>
            <person name="Liu X.D."/>
            <person name="Liao X.Y."/>
            <person name="Jiang Y.T."/>
            <person name="Yu X."/>
            <person name="Hao Y."/>
            <person name="Huang J."/>
            <person name="Zhao X.W."/>
            <person name="Ke S."/>
            <person name="Chen Y.Y."/>
            <person name="Wu W.L."/>
            <person name="Hsu J.L."/>
            <person name="Lin Y.F."/>
            <person name="Huang M.D."/>
            <person name="Li C.Y."/>
            <person name="Huang L."/>
            <person name="Wang Z.W."/>
            <person name="Zhao X."/>
            <person name="Zhong W.Y."/>
            <person name="Peng D.H."/>
            <person name="Ahmad S."/>
            <person name="Lan S."/>
            <person name="Zhang J.S."/>
            <person name="Tsai W.C."/>
            <person name="Van de Peer Y."/>
            <person name="Liu Z.J."/>
        </authorList>
    </citation>
    <scope>NUCLEOTIDE SEQUENCE</scope>
    <source>
        <strain evidence="2">SCP</strain>
    </source>
</reference>
<feature type="compositionally biased region" description="Polar residues" evidence="1">
    <location>
        <begin position="245"/>
        <end position="271"/>
    </location>
</feature>
<protein>
    <recommendedName>
        <fullName evidence="4">DUF4283 domain-containing protein</fullName>
    </recommendedName>
</protein>
<accession>A0AAV9BFP0</accession>
<reference evidence="2" key="2">
    <citation type="submission" date="2023-06" db="EMBL/GenBank/DDBJ databases">
        <authorList>
            <person name="Ma L."/>
            <person name="Liu K.-W."/>
            <person name="Li Z."/>
            <person name="Hsiao Y.-Y."/>
            <person name="Qi Y."/>
            <person name="Fu T."/>
            <person name="Tang G."/>
            <person name="Zhang D."/>
            <person name="Sun W.-H."/>
            <person name="Liu D.-K."/>
            <person name="Li Y."/>
            <person name="Chen G.-Z."/>
            <person name="Liu X.-D."/>
            <person name="Liao X.-Y."/>
            <person name="Jiang Y.-T."/>
            <person name="Yu X."/>
            <person name="Hao Y."/>
            <person name="Huang J."/>
            <person name="Zhao X.-W."/>
            <person name="Ke S."/>
            <person name="Chen Y.-Y."/>
            <person name="Wu W.-L."/>
            <person name="Hsu J.-L."/>
            <person name="Lin Y.-F."/>
            <person name="Huang M.-D."/>
            <person name="Li C.-Y."/>
            <person name="Huang L."/>
            <person name="Wang Z.-W."/>
            <person name="Zhao X."/>
            <person name="Zhong W.-Y."/>
            <person name="Peng D.-H."/>
            <person name="Ahmad S."/>
            <person name="Lan S."/>
            <person name="Zhang J.-S."/>
            <person name="Tsai W.-C."/>
            <person name="Van De Peer Y."/>
            <person name="Liu Z.-J."/>
        </authorList>
    </citation>
    <scope>NUCLEOTIDE SEQUENCE</scope>
    <source>
        <strain evidence="2">SCP</strain>
        <tissue evidence="2">Leaves</tissue>
    </source>
</reference>
<comment type="caution">
    <text evidence="2">The sequence shown here is derived from an EMBL/GenBank/DDBJ whole genome shotgun (WGS) entry which is preliminary data.</text>
</comment>
<evidence type="ECO:0000256" key="1">
    <source>
        <dbReference type="SAM" id="MobiDB-lite"/>
    </source>
</evidence>
<dbReference type="PANTHER" id="PTHR33233">
    <property type="entry name" value="ENDONUCLEASE/EXONUCLEASE/PHOSPHATASE"/>
    <property type="match status" value="1"/>
</dbReference>
<keyword evidence="3" id="KW-1185">Reference proteome</keyword>
<dbReference type="EMBL" id="JAUJYN010000003">
    <property type="protein sequence ID" value="KAK1274927.1"/>
    <property type="molecule type" value="Genomic_DNA"/>
</dbReference>
<dbReference type="Proteomes" id="UP001179952">
    <property type="component" value="Unassembled WGS sequence"/>
</dbReference>
<gene>
    <name evidence="2" type="ORF">QJS04_geneDACA012864</name>
</gene>